<evidence type="ECO:0000256" key="2">
    <source>
        <dbReference type="ARBA" id="ARBA00022741"/>
    </source>
</evidence>
<reference evidence="6" key="1">
    <citation type="submission" date="2021-01" db="EMBL/GenBank/DDBJ databases">
        <authorList>
            <person name="Corre E."/>
            <person name="Pelletier E."/>
            <person name="Niang G."/>
            <person name="Scheremetjew M."/>
            <person name="Finn R."/>
            <person name="Kale V."/>
            <person name="Holt S."/>
            <person name="Cochrane G."/>
            <person name="Meng A."/>
            <person name="Brown T."/>
            <person name="Cohen L."/>
        </authorList>
    </citation>
    <scope>NUCLEOTIDE SEQUENCE</scope>
    <source>
        <strain evidence="6">CCMP1594</strain>
    </source>
</reference>
<dbReference type="GO" id="GO:0004674">
    <property type="term" value="F:protein serine/threonine kinase activity"/>
    <property type="evidence" value="ECO:0007669"/>
    <property type="project" value="TreeGrafter"/>
</dbReference>
<dbReference type="PANTHER" id="PTHR44329">
    <property type="entry name" value="SERINE/THREONINE-PROTEIN KINASE TNNI3K-RELATED"/>
    <property type="match status" value="1"/>
</dbReference>
<evidence type="ECO:0008006" key="7">
    <source>
        <dbReference type="Google" id="ProtNLM"/>
    </source>
</evidence>
<evidence type="ECO:0000256" key="4">
    <source>
        <dbReference type="ARBA" id="ARBA00022840"/>
    </source>
</evidence>
<protein>
    <recommendedName>
        <fullName evidence="7">Protein kinase domain-containing protein</fullName>
    </recommendedName>
</protein>
<gene>
    <name evidence="6" type="ORF">EGYM00163_LOCUS24934</name>
</gene>
<dbReference type="PANTHER" id="PTHR44329:SF288">
    <property type="entry name" value="MITOGEN-ACTIVATED PROTEIN KINASE KINASE KINASE 20"/>
    <property type="match status" value="1"/>
</dbReference>
<dbReference type="Gene3D" id="3.30.200.20">
    <property type="entry name" value="Phosphorylase Kinase, domain 1"/>
    <property type="match status" value="1"/>
</dbReference>
<evidence type="ECO:0000256" key="1">
    <source>
        <dbReference type="ARBA" id="ARBA00022679"/>
    </source>
</evidence>
<keyword evidence="4" id="KW-0067">ATP-binding</keyword>
<name>A0A7S4D2C2_9EUGL</name>
<dbReference type="EMBL" id="HBJA01070954">
    <property type="protein sequence ID" value="CAE0813783.1"/>
    <property type="molecule type" value="Transcribed_RNA"/>
</dbReference>
<dbReference type="AlphaFoldDB" id="A0A7S4D2C2"/>
<organism evidence="6">
    <name type="scientific">Eutreptiella gymnastica</name>
    <dbReference type="NCBI Taxonomy" id="73025"/>
    <lineage>
        <taxon>Eukaryota</taxon>
        <taxon>Discoba</taxon>
        <taxon>Euglenozoa</taxon>
        <taxon>Euglenida</taxon>
        <taxon>Spirocuta</taxon>
        <taxon>Euglenophyceae</taxon>
        <taxon>Eutreptiales</taxon>
        <taxon>Eutreptiaceae</taxon>
        <taxon>Eutreptiella</taxon>
    </lineage>
</organism>
<sequence length="763" mass="86765">MSEGFCPGDNSTCPGLGVKASMIAFGNMLLKDFVDKPRLPIMGNLIGDLTQMEEELRPSHQETLGRLCDAVLEERRPESSTSAAAVASSEEGPVDPDNHFMGCDEINKLKVEKKLGCGCVSCAFSSRWRNRTVVIKKLSNKAGRCDRRHSINLFRNQAAWGVQQINHPSILKFHGVCRGLGQPVELDDDNQTTSDQDKDETKDKDKDKDKDNATELAVRAPVEEVRDKNKQEKEGTTVVVEYVPGGTIYLPKLAREPMIRKLKLAINMAELLHWLSVLRSPSRPGSPYIMCDFKAMQFVVIGDTIKLVDVDMIVPMERHKDYHVVPPKIKSQRSWFRGRIFVGYKCKLNTICPMECLFGYKKDMSEYMCAKKTLNETLEGWGRCPGVGTKATTYMFASNFLRGFLETHELRPSLASLVTRSTSYWEHERPELGEMVTSLKGILKEEEANPSLPVDYGVDLPGDYVYDMFMQQDDVRNLTMGERLSCMCYSCDFKAEWMNKTVIVRRQRKAESKKCSVEESNYLSNTVEVANLRIVHELFLVLYGSAPTPRYMAVMEDTTHYTPFTLEHSDHSFHFKLKTLLRISYLVKYLSVLSVDRPGSPYLLCDLAPERFRFSPDFVPKMVQLGLIIPISLSLKCHAWPPKVTTNPIYMHGRVWFQRHCDQPGKMVCEHSGCMQPWKDRMSEFECLEDGRCPGAGVQANIFLFGNMLGNLSRLYPDYQPLAELVQSMTQYNETKRPVMDTVILQLIRMVKESKDKDVKASA</sequence>
<keyword evidence="2" id="KW-0547">Nucleotide-binding</keyword>
<evidence type="ECO:0000313" key="6">
    <source>
        <dbReference type="EMBL" id="CAE0813783.1"/>
    </source>
</evidence>
<keyword evidence="1" id="KW-0808">Transferase</keyword>
<accession>A0A7S4D2C2</accession>
<dbReference type="InterPro" id="IPR011009">
    <property type="entry name" value="Kinase-like_dom_sf"/>
</dbReference>
<feature type="region of interest" description="Disordered" evidence="5">
    <location>
        <begin position="184"/>
        <end position="215"/>
    </location>
</feature>
<keyword evidence="3" id="KW-0418">Kinase</keyword>
<proteinExistence type="predicted"/>
<feature type="compositionally biased region" description="Basic and acidic residues" evidence="5">
    <location>
        <begin position="195"/>
        <end position="213"/>
    </location>
</feature>
<dbReference type="GO" id="GO:0005524">
    <property type="term" value="F:ATP binding"/>
    <property type="evidence" value="ECO:0007669"/>
    <property type="project" value="UniProtKB-KW"/>
</dbReference>
<dbReference type="InterPro" id="IPR051681">
    <property type="entry name" value="Ser/Thr_Kinases-Pseudokinases"/>
</dbReference>
<dbReference type="SUPFAM" id="SSF56112">
    <property type="entry name" value="Protein kinase-like (PK-like)"/>
    <property type="match status" value="1"/>
</dbReference>
<evidence type="ECO:0000256" key="3">
    <source>
        <dbReference type="ARBA" id="ARBA00022777"/>
    </source>
</evidence>
<evidence type="ECO:0000256" key="5">
    <source>
        <dbReference type="SAM" id="MobiDB-lite"/>
    </source>
</evidence>